<dbReference type="InterPro" id="IPR045521">
    <property type="entry name" value="DUF6475"/>
</dbReference>
<sequence>MQQADFEQFSQMLNAAADLYGKTMSGMAISLWWNALSQYDLSAVRDGLSRHMQSPDSGQFMPKPADVIRMIGGTTQDGALQAWAKVNTAVRSVGTYQTVAFDDPIIHAVVTDMGGWVALGTKTEHEWPFVAKEFENRYRGYRNRGGADEYPRTLIGIAEAQNSQNGLRSQPPVLIGDAARAKQVLLGGSDSPRIGFQQLGEQELGAVMIDAEPRRLQA</sequence>
<dbReference type="KEGG" id="afq:AFA_06830"/>
<evidence type="ECO:0000259" key="1">
    <source>
        <dbReference type="Pfam" id="PF20081"/>
    </source>
</evidence>
<proteinExistence type="predicted"/>
<reference evidence="2 3" key="1">
    <citation type="submission" date="2017-05" db="EMBL/GenBank/DDBJ databases">
        <authorList>
            <person name="Qiu J.G."/>
            <person name="He J."/>
        </authorList>
    </citation>
    <scope>NUCLEOTIDE SEQUENCE [LARGE SCALE GENOMIC DNA]</scope>
    <source>
        <strain evidence="2 3">JQ135</strain>
    </source>
</reference>
<organism evidence="2 3">
    <name type="scientific">Alcaligenes faecalis</name>
    <dbReference type="NCBI Taxonomy" id="511"/>
    <lineage>
        <taxon>Bacteria</taxon>
        <taxon>Pseudomonadati</taxon>
        <taxon>Pseudomonadota</taxon>
        <taxon>Betaproteobacteria</taxon>
        <taxon>Burkholderiales</taxon>
        <taxon>Alcaligenaceae</taxon>
        <taxon>Alcaligenes</taxon>
    </lineage>
</organism>
<dbReference type="RefSeq" id="WP_094196283.1">
    <property type="nucleotide sequence ID" value="NZ_CP021641.1"/>
</dbReference>
<dbReference type="AlphaFoldDB" id="A0AB33CRN7"/>
<feature type="domain" description="DUF6475" evidence="1">
    <location>
        <begin position="99"/>
        <end position="188"/>
    </location>
</feature>
<dbReference type="Proteomes" id="UP000214561">
    <property type="component" value="Chromosome"/>
</dbReference>
<evidence type="ECO:0000313" key="3">
    <source>
        <dbReference type="Proteomes" id="UP000214561"/>
    </source>
</evidence>
<accession>A0AB33CRN7</accession>
<dbReference type="EMBL" id="CP021641">
    <property type="protein sequence ID" value="ASR89183.1"/>
    <property type="molecule type" value="Genomic_DNA"/>
</dbReference>
<dbReference type="Pfam" id="PF20081">
    <property type="entry name" value="DUF6475"/>
    <property type="match status" value="1"/>
</dbReference>
<dbReference type="Gene3D" id="1.10.8.200">
    <property type="entry name" value="Replisome organizer (g39p helicase loader/inhibitor protein)"/>
    <property type="match status" value="1"/>
</dbReference>
<gene>
    <name evidence="2" type="ORF">AFA_06830</name>
</gene>
<name>A0AB33CRN7_ALCFA</name>
<protein>
    <recommendedName>
        <fullName evidence="1">DUF6475 domain-containing protein</fullName>
    </recommendedName>
</protein>
<evidence type="ECO:0000313" key="2">
    <source>
        <dbReference type="EMBL" id="ASR89183.1"/>
    </source>
</evidence>